<dbReference type="PANTHER" id="PTHR32071">
    <property type="entry name" value="TRANSCRIPTIONAL REGULATORY PROTEIN"/>
    <property type="match status" value="1"/>
</dbReference>
<protein>
    <submittedName>
        <fullName evidence="9">Sigma 54-interacting transcriptional regulator</fullName>
    </submittedName>
</protein>
<dbReference type="AlphaFoldDB" id="A0AAE3UIW6"/>
<gene>
    <name evidence="9" type="ORF">QNI22_35010</name>
</gene>
<evidence type="ECO:0000256" key="2">
    <source>
        <dbReference type="ARBA" id="ARBA00022840"/>
    </source>
</evidence>
<dbReference type="Gene3D" id="3.40.50.300">
    <property type="entry name" value="P-loop containing nucleotide triphosphate hydrolases"/>
    <property type="match status" value="1"/>
</dbReference>
<evidence type="ECO:0000256" key="4">
    <source>
        <dbReference type="ARBA" id="ARBA00023125"/>
    </source>
</evidence>
<dbReference type="PROSITE" id="PS50110">
    <property type="entry name" value="RESPONSE_REGULATORY"/>
    <property type="match status" value="1"/>
</dbReference>
<dbReference type="Pfam" id="PF02954">
    <property type="entry name" value="HTH_8"/>
    <property type="match status" value="1"/>
</dbReference>
<feature type="domain" description="Response regulatory" evidence="8">
    <location>
        <begin position="4"/>
        <end position="118"/>
    </location>
</feature>
<comment type="caution">
    <text evidence="9">The sequence shown here is derived from an EMBL/GenBank/DDBJ whole genome shotgun (WGS) entry which is preliminary data.</text>
</comment>
<dbReference type="GO" id="GO:0000160">
    <property type="term" value="P:phosphorelay signal transduction system"/>
    <property type="evidence" value="ECO:0007669"/>
    <property type="project" value="InterPro"/>
</dbReference>
<evidence type="ECO:0000256" key="5">
    <source>
        <dbReference type="ARBA" id="ARBA00023163"/>
    </source>
</evidence>
<dbReference type="Gene3D" id="1.10.10.60">
    <property type="entry name" value="Homeodomain-like"/>
    <property type="match status" value="1"/>
</dbReference>
<dbReference type="SUPFAM" id="SSF52540">
    <property type="entry name" value="P-loop containing nucleoside triphosphate hydrolases"/>
    <property type="match status" value="1"/>
</dbReference>
<accession>A0AAE3UIW6</accession>
<dbReference type="InterPro" id="IPR003593">
    <property type="entry name" value="AAA+_ATPase"/>
</dbReference>
<dbReference type="Gene3D" id="3.40.50.2300">
    <property type="match status" value="1"/>
</dbReference>
<keyword evidence="4" id="KW-0238">DNA-binding</keyword>
<feature type="modified residue" description="4-aspartylphosphate" evidence="6">
    <location>
        <position position="54"/>
    </location>
</feature>
<keyword evidence="1" id="KW-0547">Nucleotide-binding</keyword>
<name>A0AAE3UIW6_9BACT</name>
<dbReference type="SMART" id="SM00382">
    <property type="entry name" value="AAA"/>
    <property type="match status" value="1"/>
</dbReference>
<dbReference type="GO" id="GO:0043565">
    <property type="term" value="F:sequence-specific DNA binding"/>
    <property type="evidence" value="ECO:0007669"/>
    <property type="project" value="InterPro"/>
</dbReference>
<keyword evidence="5" id="KW-0804">Transcription</keyword>
<organism evidence="9 10">
    <name type="scientific">Xanthocytophaga agilis</name>
    <dbReference type="NCBI Taxonomy" id="3048010"/>
    <lineage>
        <taxon>Bacteria</taxon>
        <taxon>Pseudomonadati</taxon>
        <taxon>Bacteroidota</taxon>
        <taxon>Cytophagia</taxon>
        <taxon>Cytophagales</taxon>
        <taxon>Rhodocytophagaceae</taxon>
        <taxon>Xanthocytophaga</taxon>
    </lineage>
</organism>
<dbReference type="InterPro" id="IPR025662">
    <property type="entry name" value="Sigma_54_int_dom_ATP-bd_1"/>
</dbReference>
<dbReference type="FunFam" id="3.40.50.300:FF:000006">
    <property type="entry name" value="DNA-binding transcriptional regulator NtrC"/>
    <property type="match status" value="1"/>
</dbReference>
<dbReference type="PROSITE" id="PS50045">
    <property type="entry name" value="SIGMA54_INTERACT_4"/>
    <property type="match status" value="1"/>
</dbReference>
<dbReference type="InterPro" id="IPR001789">
    <property type="entry name" value="Sig_transdc_resp-reg_receiver"/>
</dbReference>
<dbReference type="InterPro" id="IPR011006">
    <property type="entry name" value="CheY-like_superfamily"/>
</dbReference>
<evidence type="ECO:0000313" key="9">
    <source>
        <dbReference type="EMBL" id="MDJ1505921.1"/>
    </source>
</evidence>
<keyword evidence="2" id="KW-0067">ATP-binding</keyword>
<dbReference type="GO" id="GO:0006355">
    <property type="term" value="P:regulation of DNA-templated transcription"/>
    <property type="evidence" value="ECO:0007669"/>
    <property type="project" value="InterPro"/>
</dbReference>
<dbReference type="InterPro" id="IPR009057">
    <property type="entry name" value="Homeodomain-like_sf"/>
</dbReference>
<dbReference type="SMART" id="SM00448">
    <property type="entry name" value="REC"/>
    <property type="match status" value="1"/>
</dbReference>
<keyword evidence="3" id="KW-0805">Transcription regulation</keyword>
<dbReference type="Pfam" id="PF25601">
    <property type="entry name" value="AAA_lid_14"/>
    <property type="match status" value="1"/>
</dbReference>
<evidence type="ECO:0000256" key="6">
    <source>
        <dbReference type="PROSITE-ProRule" id="PRU00169"/>
    </source>
</evidence>
<evidence type="ECO:0000256" key="1">
    <source>
        <dbReference type="ARBA" id="ARBA00022741"/>
    </source>
</evidence>
<sequence length="649" mass="73982">MNETILIVEDQFVEANDIRLMLEKANYRVTGIARSVARALELIAEEKPDVVLLDIFLKGTLTGIDLAKQLRELNIAFVYLSANFNQNILSEAKTTQPDGFLVKPFREKDVLITLEIALYRHQFSHEASLRREIQLQKQLIPLFDEKNSWEEALMKAGQVLQPFIPFEYMATQSIPLAHNSLSYQDTGFLRIGFDEYQIVGVRELMIITNLKKHELDALQAKTHLEPVAHCYTEEQFTNLCEVPSIRTLIMDTFQMRSHCVLPVSLSNGDQFYFFFYSRRPDAYKAEHIVLFNCLQPLLSSVIESRLKTEIKVLPESVHTPLPGETQTDTDIFEGIAGRSHLLLKVFDHITLVAPADTSVLILGESGTGKERIADCIHTLSPRKDKPLVKVNCAALPATLIESELFGHEKGAFTGAIEKRIGKFEQASGGTIFLDEIGEMPLELQVKLLRVLQEKEIERIGGRSPIKINVRIIAATNRNLEKEVAQGRFRLDLYYRLHVFPIILPPLRERKEDIPVLTTYFIKHYNRKTGRKISGVTDKVLATLMTYHWPGNVRELEHLIERSVLLTKGPLIEEVEFHSPQQTEKALPNEELRIKTIDENERDHIITVLKKCNGRIWGSGGAAELLNIPPTTLQSKMKKLSIKKEYVDYK</sequence>
<dbReference type="RefSeq" id="WP_314518482.1">
    <property type="nucleotide sequence ID" value="NZ_JASJOU010000019.1"/>
</dbReference>
<proteinExistence type="predicted"/>
<dbReference type="Pfam" id="PF00072">
    <property type="entry name" value="Response_reg"/>
    <property type="match status" value="1"/>
</dbReference>
<keyword evidence="6" id="KW-0597">Phosphoprotein</keyword>
<dbReference type="PROSITE" id="PS00688">
    <property type="entry name" value="SIGMA54_INTERACT_3"/>
    <property type="match status" value="1"/>
</dbReference>
<dbReference type="SUPFAM" id="SSF52172">
    <property type="entry name" value="CheY-like"/>
    <property type="match status" value="1"/>
</dbReference>
<evidence type="ECO:0000313" key="10">
    <source>
        <dbReference type="Proteomes" id="UP001232063"/>
    </source>
</evidence>
<dbReference type="InterPro" id="IPR025943">
    <property type="entry name" value="Sigma_54_int_dom_ATP-bd_2"/>
</dbReference>
<dbReference type="InterPro" id="IPR058031">
    <property type="entry name" value="AAA_lid_NorR"/>
</dbReference>
<dbReference type="Gene3D" id="1.10.8.60">
    <property type="match status" value="1"/>
</dbReference>
<dbReference type="PANTHER" id="PTHR32071:SF117">
    <property type="entry name" value="PTS-DEPENDENT DIHYDROXYACETONE KINASE OPERON REGULATORY PROTEIN-RELATED"/>
    <property type="match status" value="1"/>
</dbReference>
<feature type="domain" description="Sigma-54 factor interaction" evidence="7">
    <location>
        <begin position="335"/>
        <end position="564"/>
    </location>
</feature>
<dbReference type="InterPro" id="IPR002078">
    <property type="entry name" value="Sigma_54_int"/>
</dbReference>
<evidence type="ECO:0000259" key="7">
    <source>
        <dbReference type="PROSITE" id="PS50045"/>
    </source>
</evidence>
<dbReference type="InterPro" id="IPR002197">
    <property type="entry name" value="HTH_Fis"/>
</dbReference>
<dbReference type="PROSITE" id="PS00675">
    <property type="entry name" value="SIGMA54_INTERACT_1"/>
    <property type="match status" value="1"/>
</dbReference>
<dbReference type="GO" id="GO:0005524">
    <property type="term" value="F:ATP binding"/>
    <property type="evidence" value="ECO:0007669"/>
    <property type="project" value="UniProtKB-KW"/>
</dbReference>
<dbReference type="EMBL" id="JASJOU010000019">
    <property type="protein sequence ID" value="MDJ1505921.1"/>
    <property type="molecule type" value="Genomic_DNA"/>
</dbReference>
<dbReference type="CDD" id="cd17534">
    <property type="entry name" value="REC_DC-like"/>
    <property type="match status" value="1"/>
</dbReference>
<evidence type="ECO:0000259" key="8">
    <source>
        <dbReference type="PROSITE" id="PS50110"/>
    </source>
</evidence>
<dbReference type="Pfam" id="PF00158">
    <property type="entry name" value="Sigma54_activat"/>
    <property type="match status" value="1"/>
</dbReference>
<dbReference type="InterPro" id="IPR025944">
    <property type="entry name" value="Sigma_54_int_dom_CS"/>
</dbReference>
<reference evidence="9" key="1">
    <citation type="submission" date="2023-05" db="EMBL/GenBank/DDBJ databases">
        <authorList>
            <person name="Zhang X."/>
        </authorList>
    </citation>
    <scope>NUCLEOTIDE SEQUENCE</scope>
    <source>
        <strain evidence="9">BD1B2-1</strain>
    </source>
</reference>
<keyword evidence="10" id="KW-1185">Reference proteome</keyword>
<dbReference type="SUPFAM" id="SSF46689">
    <property type="entry name" value="Homeodomain-like"/>
    <property type="match status" value="1"/>
</dbReference>
<dbReference type="Proteomes" id="UP001232063">
    <property type="component" value="Unassembled WGS sequence"/>
</dbReference>
<dbReference type="InterPro" id="IPR027417">
    <property type="entry name" value="P-loop_NTPase"/>
</dbReference>
<dbReference type="CDD" id="cd00009">
    <property type="entry name" value="AAA"/>
    <property type="match status" value="1"/>
</dbReference>
<dbReference type="PROSITE" id="PS00676">
    <property type="entry name" value="SIGMA54_INTERACT_2"/>
    <property type="match status" value="1"/>
</dbReference>
<evidence type="ECO:0000256" key="3">
    <source>
        <dbReference type="ARBA" id="ARBA00023015"/>
    </source>
</evidence>